<keyword evidence="1" id="KW-0732">Signal</keyword>
<sequence>MKYLIYFLLSLTLVTFSIFSQDVPKENKEKLATLSNDNPSGNDTKPSEQERWRLVLYAGYGGANIQNNPNIPFVYRDPNSGLINNTGVGRRTGLTNTGSTNFPSTGFGNNQGSLISLSNDKWFFSYGYTSIQFNMNPAQNGGIPLQSFQAESNHVIHNARIDYNQKISDLFTAVFSIRQFTRSGNYQWENVMESTNVNNYYVSFPKVEANDKMTINMFSLGFKFNPFASLEVEPYLQYSDARFYANVFSTLGAVQNHSNFLPSDPAAIIGSWAYQNLGSAYALPLYNSIAKDFGNVGLRLQYTPFRFLIIRTDVRRNPILAAWEVRGSLTFMFHQNFGVTLGGVYAEPEINPLNLRGWEIGPTYTYLF</sequence>
<name>A0ABM7UN35_9LEPT</name>
<reference evidence="2 3" key="1">
    <citation type="submission" date="2021-08" db="EMBL/GenBank/DDBJ databases">
        <title>Complete genome sequence of Leptospira kobayashii strain E30.</title>
        <authorList>
            <person name="Nakao R."/>
            <person name="Nakamura S."/>
            <person name="Masuzawa T."/>
            <person name="Koizumi N."/>
        </authorList>
    </citation>
    <scope>NUCLEOTIDE SEQUENCE [LARGE SCALE GENOMIC DNA]</scope>
    <source>
        <strain evidence="2 3">E30</strain>
    </source>
</reference>
<evidence type="ECO:0008006" key="4">
    <source>
        <dbReference type="Google" id="ProtNLM"/>
    </source>
</evidence>
<dbReference type="Proteomes" id="UP000245263">
    <property type="component" value="Chromosome 1"/>
</dbReference>
<dbReference type="RefSeq" id="WP_109021543.1">
    <property type="nucleotide sequence ID" value="NZ_AP025028.1"/>
</dbReference>
<keyword evidence="3" id="KW-1185">Reference proteome</keyword>
<protein>
    <recommendedName>
        <fullName evidence="4">Outer membrane protein</fullName>
    </recommendedName>
</protein>
<dbReference type="EMBL" id="AP025028">
    <property type="protein sequence ID" value="BDA80511.1"/>
    <property type="molecule type" value="Genomic_DNA"/>
</dbReference>
<accession>A0ABM7UN35</accession>
<organism evidence="2 3">
    <name type="scientific">Leptospira kobayashii</name>
    <dbReference type="NCBI Taxonomy" id="1917830"/>
    <lineage>
        <taxon>Bacteria</taxon>
        <taxon>Pseudomonadati</taxon>
        <taxon>Spirochaetota</taxon>
        <taxon>Spirochaetia</taxon>
        <taxon>Leptospirales</taxon>
        <taxon>Leptospiraceae</taxon>
        <taxon>Leptospira</taxon>
    </lineage>
</organism>
<evidence type="ECO:0000256" key="1">
    <source>
        <dbReference type="SAM" id="SignalP"/>
    </source>
</evidence>
<proteinExistence type="predicted"/>
<feature type="signal peptide" evidence="1">
    <location>
        <begin position="1"/>
        <end position="20"/>
    </location>
</feature>
<gene>
    <name evidence="2" type="ORF">LPTSP3_g34410</name>
</gene>
<evidence type="ECO:0000313" key="2">
    <source>
        <dbReference type="EMBL" id="BDA80511.1"/>
    </source>
</evidence>
<evidence type="ECO:0000313" key="3">
    <source>
        <dbReference type="Proteomes" id="UP000245263"/>
    </source>
</evidence>
<feature type="chain" id="PRO_5047276909" description="Outer membrane protein" evidence="1">
    <location>
        <begin position="21"/>
        <end position="368"/>
    </location>
</feature>